<evidence type="ECO:0000313" key="3">
    <source>
        <dbReference type="Proteomes" id="UP000184315"/>
    </source>
</evidence>
<feature type="domain" description="Retropepsin-like aspartic endopeptidase" evidence="1">
    <location>
        <begin position="8"/>
        <end position="146"/>
    </location>
</feature>
<organism evidence="2 3">
    <name type="scientific">Planktothrix tepida PCC 9214</name>
    <dbReference type="NCBI Taxonomy" id="671072"/>
    <lineage>
        <taxon>Bacteria</taxon>
        <taxon>Bacillati</taxon>
        <taxon>Cyanobacteriota</taxon>
        <taxon>Cyanophyceae</taxon>
        <taxon>Oscillatoriophycideae</taxon>
        <taxon>Oscillatoriales</taxon>
        <taxon>Microcoleaceae</taxon>
        <taxon>Planktothrix</taxon>
    </lineage>
</organism>
<protein>
    <recommendedName>
        <fullName evidence="1">Retropepsin-like aspartic endopeptidase domain-containing protein</fullName>
    </recommendedName>
</protein>
<dbReference type="Proteomes" id="UP000184315">
    <property type="component" value="Unassembled WGS sequence"/>
</dbReference>
<proteinExistence type="predicted"/>
<name>A0A1J1LGU0_9CYAN</name>
<dbReference type="STRING" id="671072.PL9214291290"/>
<dbReference type="InterPro" id="IPR008503">
    <property type="entry name" value="Asp_endopeptidase"/>
</dbReference>
<dbReference type="PANTHER" id="PTHR38037:SF1">
    <property type="entry name" value="ATP-DEPENDENT ZINC PROTEASE DOMAIN-CONTAINING PROTEIN-RELATED"/>
    <property type="match status" value="1"/>
</dbReference>
<dbReference type="Pfam" id="PF05618">
    <property type="entry name" value="Zn_protease"/>
    <property type="match status" value="1"/>
</dbReference>
<keyword evidence="3" id="KW-1185">Reference proteome</keyword>
<accession>A0A1J1LGU0</accession>
<evidence type="ECO:0000313" key="2">
    <source>
        <dbReference type="EMBL" id="CUR31699.1"/>
    </source>
</evidence>
<dbReference type="SUPFAM" id="SSF50630">
    <property type="entry name" value="Acid proteases"/>
    <property type="match status" value="1"/>
</dbReference>
<dbReference type="Gene3D" id="2.40.70.10">
    <property type="entry name" value="Acid Proteases"/>
    <property type="match status" value="1"/>
</dbReference>
<evidence type="ECO:0000259" key="1">
    <source>
        <dbReference type="Pfam" id="PF05618"/>
    </source>
</evidence>
<sequence length="150" mass="16967">MTKTKLLIIGWREWVALPDLGIGKIKAKIDTGARSSSLHAFDIQIVETPGEPSPGKRRVRFKVHPIQRDTINTVSAEVDLLEYRPVRNSGGQTELRPVILTDIELMGKRWLMELTLTNRDAMGFRMLLGRQALKGRFLIACHQSFLSDSQ</sequence>
<dbReference type="PANTHER" id="PTHR38037">
    <property type="entry name" value="ZN_PROTEASE DOMAIN-CONTAINING PROTEIN"/>
    <property type="match status" value="1"/>
</dbReference>
<dbReference type="InterPro" id="IPR021109">
    <property type="entry name" value="Peptidase_aspartic_dom_sf"/>
</dbReference>
<dbReference type="EMBL" id="CZDF01000132">
    <property type="protein sequence ID" value="CUR31699.1"/>
    <property type="molecule type" value="Genomic_DNA"/>
</dbReference>
<dbReference type="RefSeq" id="WP_072718499.1">
    <property type="nucleotide sequence ID" value="NZ_LN889782.1"/>
</dbReference>
<dbReference type="AlphaFoldDB" id="A0A1J1LGU0"/>
<reference evidence="3" key="1">
    <citation type="submission" date="2015-10" db="EMBL/GenBank/DDBJ databases">
        <authorList>
            <person name="Regsiter A."/>
            <person name="william w."/>
        </authorList>
    </citation>
    <scope>NUCLEOTIDE SEQUENCE [LARGE SCALE GENOMIC DNA]</scope>
</reference>
<dbReference type="OrthoDB" id="9782977at2"/>
<gene>
    <name evidence="2" type="ORF">PL9214291290</name>
</gene>